<reference evidence="2 4" key="2">
    <citation type="journal article" date="2014" name="BMC Genomics">
        <title>An improved genome release (version Mt4.0) for the model legume Medicago truncatula.</title>
        <authorList>
            <person name="Tang H."/>
            <person name="Krishnakumar V."/>
            <person name="Bidwell S."/>
            <person name="Rosen B."/>
            <person name="Chan A."/>
            <person name="Zhou S."/>
            <person name="Gentzbittel L."/>
            <person name="Childs K.L."/>
            <person name="Yandell M."/>
            <person name="Gundlach H."/>
            <person name="Mayer K.F."/>
            <person name="Schwartz D.C."/>
            <person name="Town C.D."/>
        </authorList>
    </citation>
    <scope>GENOME REANNOTATION</scope>
    <source>
        <strain evidence="3 4">cv. Jemalong A17</strain>
    </source>
</reference>
<proteinExistence type="predicted"/>
<feature type="region of interest" description="Disordered" evidence="1">
    <location>
        <begin position="1"/>
        <end position="78"/>
    </location>
</feature>
<reference evidence="3" key="3">
    <citation type="submission" date="2015-04" db="UniProtKB">
        <authorList>
            <consortium name="EnsemblPlants"/>
        </authorList>
    </citation>
    <scope>IDENTIFICATION</scope>
    <source>
        <strain evidence="3">cv. Jemalong A17</strain>
    </source>
</reference>
<keyword evidence="4" id="KW-1185">Reference proteome</keyword>
<evidence type="ECO:0000313" key="4">
    <source>
        <dbReference type="Proteomes" id="UP000002051"/>
    </source>
</evidence>
<accession>G7L627</accession>
<feature type="compositionally biased region" description="Gly residues" evidence="1">
    <location>
        <begin position="24"/>
        <end position="43"/>
    </location>
</feature>
<reference evidence="2 4" key="1">
    <citation type="journal article" date="2011" name="Nature">
        <title>The Medicago genome provides insight into the evolution of rhizobial symbioses.</title>
        <authorList>
            <person name="Young N.D."/>
            <person name="Debelle F."/>
            <person name="Oldroyd G.E."/>
            <person name="Geurts R."/>
            <person name="Cannon S.B."/>
            <person name="Udvardi M.K."/>
            <person name="Benedito V.A."/>
            <person name="Mayer K.F."/>
            <person name="Gouzy J."/>
            <person name="Schoof H."/>
            <person name="Van de Peer Y."/>
            <person name="Proost S."/>
            <person name="Cook D.R."/>
            <person name="Meyers B.C."/>
            <person name="Spannagl M."/>
            <person name="Cheung F."/>
            <person name="De Mita S."/>
            <person name="Krishnakumar V."/>
            <person name="Gundlach H."/>
            <person name="Zhou S."/>
            <person name="Mudge J."/>
            <person name="Bharti A.K."/>
            <person name="Murray J.D."/>
            <person name="Naoumkina M.A."/>
            <person name="Rosen B."/>
            <person name="Silverstein K.A."/>
            <person name="Tang H."/>
            <person name="Rombauts S."/>
            <person name="Zhao P.X."/>
            <person name="Zhou P."/>
            <person name="Barbe V."/>
            <person name="Bardou P."/>
            <person name="Bechner M."/>
            <person name="Bellec A."/>
            <person name="Berger A."/>
            <person name="Berges H."/>
            <person name="Bidwell S."/>
            <person name="Bisseling T."/>
            <person name="Choisne N."/>
            <person name="Couloux A."/>
            <person name="Denny R."/>
            <person name="Deshpande S."/>
            <person name="Dai X."/>
            <person name="Doyle J.J."/>
            <person name="Dudez A.M."/>
            <person name="Farmer A.D."/>
            <person name="Fouteau S."/>
            <person name="Franken C."/>
            <person name="Gibelin C."/>
            <person name="Gish J."/>
            <person name="Goldstein S."/>
            <person name="Gonzalez A.J."/>
            <person name="Green P.J."/>
            <person name="Hallab A."/>
            <person name="Hartog M."/>
            <person name="Hua A."/>
            <person name="Humphray S.J."/>
            <person name="Jeong D.H."/>
            <person name="Jing Y."/>
            <person name="Jocker A."/>
            <person name="Kenton S.M."/>
            <person name="Kim D.J."/>
            <person name="Klee K."/>
            <person name="Lai H."/>
            <person name="Lang C."/>
            <person name="Lin S."/>
            <person name="Macmil S.L."/>
            <person name="Magdelenat G."/>
            <person name="Matthews L."/>
            <person name="McCorrison J."/>
            <person name="Monaghan E.L."/>
            <person name="Mun J.H."/>
            <person name="Najar F.Z."/>
            <person name="Nicholson C."/>
            <person name="Noirot C."/>
            <person name="O'Bleness M."/>
            <person name="Paule C.R."/>
            <person name="Poulain J."/>
            <person name="Prion F."/>
            <person name="Qin B."/>
            <person name="Qu C."/>
            <person name="Retzel E.F."/>
            <person name="Riddle C."/>
            <person name="Sallet E."/>
            <person name="Samain S."/>
            <person name="Samson N."/>
            <person name="Sanders I."/>
            <person name="Saurat O."/>
            <person name="Scarpelli C."/>
            <person name="Schiex T."/>
            <person name="Segurens B."/>
            <person name="Severin A.J."/>
            <person name="Sherrier D.J."/>
            <person name="Shi R."/>
            <person name="Sims S."/>
            <person name="Singer S.R."/>
            <person name="Sinharoy S."/>
            <person name="Sterck L."/>
            <person name="Viollet A."/>
            <person name="Wang B.B."/>
            <person name="Wang K."/>
            <person name="Wang M."/>
            <person name="Wang X."/>
            <person name="Warfsmann J."/>
            <person name="Weissenbach J."/>
            <person name="White D.D."/>
            <person name="White J.D."/>
            <person name="Wiley G.B."/>
            <person name="Wincker P."/>
            <person name="Xing Y."/>
            <person name="Yang L."/>
            <person name="Yao Z."/>
            <person name="Ying F."/>
            <person name="Zhai J."/>
            <person name="Zhou L."/>
            <person name="Zuber A."/>
            <person name="Denarie J."/>
            <person name="Dixon R.A."/>
            <person name="May G.D."/>
            <person name="Schwartz D.C."/>
            <person name="Rogers J."/>
            <person name="Quetier F."/>
            <person name="Town C.D."/>
            <person name="Roe B.A."/>
        </authorList>
    </citation>
    <scope>NUCLEOTIDE SEQUENCE [LARGE SCALE GENOMIC DNA]</scope>
    <source>
        <strain evidence="2">A17</strain>
        <strain evidence="3 4">cv. Jemalong A17</strain>
    </source>
</reference>
<dbReference type="EnsemblPlants" id="AES82024">
    <property type="protein sequence ID" value="AES82024"/>
    <property type="gene ID" value="MTR_7g104440"/>
</dbReference>
<feature type="compositionally biased region" description="Basic and acidic residues" evidence="1">
    <location>
        <begin position="54"/>
        <end position="78"/>
    </location>
</feature>
<evidence type="ECO:0000313" key="3">
    <source>
        <dbReference type="EnsemblPlants" id="AES82024"/>
    </source>
</evidence>
<sequence>METTQRNKGRSGGSGFQRAESRWRGGGGFGGGRYNASGCMGGGSPPPPLTERIAANREHNNGMLHMRESVKEWRERRE</sequence>
<dbReference type="PaxDb" id="3880-AES82024"/>
<dbReference type="Proteomes" id="UP000002051">
    <property type="component" value="Unassembled WGS sequence"/>
</dbReference>
<dbReference type="HOGENOM" id="CLU_2625749_0_0_1"/>
<protein>
    <submittedName>
        <fullName evidence="2 3">Uncharacterized protein</fullName>
    </submittedName>
</protein>
<dbReference type="AlphaFoldDB" id="G7L627"/>
<organism evidence="2 4">
    <name type="scientific">Medicago truncatula</name>
    <name type="common">Barrel medic</name>
    <name type="synonym">Medicago tribuloides</name>
    <dbReference type="NCBI Taxonomy" id="3880"/>
    <lineage>
        <taxon>Eukaryota</taxon>
        <taxon>Viridiplantae</taxon>
        <taxon>Streptophyta</taxon>
        <taxon>Embryophyta</taxon>
        <taxon>Tracheophyta</taxon>
        <taxon>Spermatophyta</taxon>
        <taxon>Magnoliopsida</taxon>
        <taxon>eudicotyledons</taxon>
        <taxon>Gunneridae</taxon>
        <taxon>Pentapetalae</taxon>
        <taxon>rosids</taxon>
        <taxon>fabids</taxon>
        <taxon>Fabales</taxon>
        <taxon>Fabaceae</taxon>
        <taxon>Papilionoideae</taxon>
        <taxon>50 kb inversion clade</taxon>
        <taxon>NPAAA clade</taxon>
        <taxon>Hologalegina</taxon>
        <taxon>IRL clade</taxon>
        <taxon>Trifolieae</taxon>
        <taxon>Medicago</taxon>
    </lineage>
</organism>
<dbReference type="EMBL" id="CM001223">
    <property type="protein sequence ID" value="AES82024.1"/>
    <property type="molecule type" value="Genomic_DNA"/>
</dbReference>
<evidence type="ECO:0000256" key="1">
    <source>
        <dbReference type="SAM" id="MobiDB-lite"/>
    </source>
</evidence>
<evidence type="ECO:0000313" key="2">
    <source>
        <dbReference type="EMBL" id="AES82024.1"/>
    </source>
</evidence>
<name>G7L627_MEDTR</name>
<gene>
    <name evidence="2" type="ordered locus">MTR_7g104440</name>
</gene>